<reference evidence="2" key="1">
    <citation type="submission" date="2018-05" db="EMBL/GenBank/DDBJ databases">
        <authorList>
            <person name="Du Z."/>
            <person name="Wang X."/>
        </authorList>
    </citation>
    <scope>NUCLEOTIDE SEQUENCE [LARGE SCALE GENOMIC DNA]</scope>
    <source>
        <strain evidence="2">CQN31</strain>
    </source>
</reference>
<dbReference type="OrthoDB" id="7770576at2"/>
<dbReference type="Proteomes" id="UP000245765">
    <property type="component" value="Unassembled WGS sequence"/>
</dbReference>
<proteinExistence type="predicted"/>
<sequence length="191" mass="20632">MSDSNGTPRLSPHAASSATSPVAAPVVLVELDFASGPFRAWTGLGQLNWAGKVFEGVGSIGAVGEVEETVELRAVRLTLALSPVPQEVVDIALAERSFRLRPARLWGALLDAEGAFVADPFPLWAGLMDTMEVTDGAEPRVALTCESRLVDLERAEVRRYTDADQQAEYPGDRFLEYVPALQEAEIRLPAQ</sequence>
<evidence type="ECO:0000313" key="2">
    <source>
        <dbReference type="Proteomes" id="UP000245765"/>
    </source>
</evidence>
<evidence type="ECO:0000313" key="1">
    <source>
        <dbReference type="EMBL" id="PWS34305.1"/>
    </source>
</evidence>
<dbReference type="AlphaFoldDB" id="A0A317F6E8"/>
<name>A0A317F6E8_9PROT</name>
<dbReference type="EMBL" id="QGNA01000007">
    <property type="protein sequence ID" value="PWS34305.1"/>
    <property type="molecule type" value="Genomic_DNA"/>
</dbReference>
<accession>A0A317F6E8</accession>
<keyword evidence="2" id="KW-1185">Reference proteome</keyword>
<gene>
    <name evidence="1" type="ORF">DFH01_25095</name>
</gene>
<dbReference type="RefSeq" id="WP_109873277.1">
    <property type="nucleotide sequence ID" value="NZ_QGNA01000007.1"/>
</dbReference>
<organism evidence="1 2">
    <name type="scientific">Falsiroseomonas bella</name>
    <dbReference type="NCBI Taxonomy" id="2184016"/>
    <lineage>
        <taxon>Bacteria</taxon>
        <taxon>Pseudomonadati</taxon>
        <taxon>Pseudomonadota</taxon>
        <taxon>Alphaproteobacteria</taxon>
        <taxon>Acetobacterales</taxon>
        <taxon>Roseomonadaceae</taxon>
        <taxon>Falsiroseomonas</taxon>
    </lineage>
</organism>
<protein>
    <submittedName>
        <fullName evidence="1">Uncharacterized protein</fullName>
    </submittedName>
</protein>
<comment type="caution">
    <text evidence="1">The sequence shown here is derived from an EMBL/GenBank/DDBJ whole genome shotgun (WGS) entry which is preliminary data.</text>
</comment>